<reference evidence="1 2" key="3">
    <citation type="journal article" date="2010" name="BMC Genomics">
        <title>Transcriptome sequencing and comparative analysis of cucumber flowers with different sex types.</title>
        <authorList>
            <person name="Guo S."/>
            <person name="Zheng Y."/>
            <person name="Joung J.G."/>
            <person name="Liu S."/>
            <person name="Zhang Z."/>
            <person name="Crasta O.R."/>
            <person name="Sobral B.W."/>
            <person name="Xu Y."/>
            <person name="Huang S."/>
            <person name="Fei Z."/>
        </authorList>
    </citation>
    <scope>NUCLEOTIDE SEQUENCE [LARGE SCALE GENOMIC DNA]</scope>
    <source>
        <strain evidence="2">cv. 9930</strain>
    </source>
</reference>
<reference evidence="1 2" key="2">
    <citation type="journal article" date="2009" name="PLoS ONE">
        <title>An integrated genetic and cytogenetic map of the cucumber genome.</title>
        <authorList>
            <person name="Ren Y."/>
            <person name="Zhang Z."/>
            <person name="Liu J."/>
            <person name="Staub J.E."/>
            <person name="Han Y."/>
            <person name="Cheng Z."/>
            <person name="Li X."/>
            <person name="Lu J."/>
            <person name="Miao H."/>
            <person name="Kang H."/>
            <person name="Xie B."/>
            <person name="Gu X."/>
            <person name="Wang X."/>
            <person name="Du Y."/>
            <person name="Jin W."/>
            <person name="Huang S."/>
        </authorList>
    </citation>
    <scope>NUCLEOTIDE SEQUENCE [LARGE SCALE GENOMIC DNA]</scope>
    <source>
        <strain evidence="2">cv. 9930</strain>
    </source>
</reference>
<dbReference type="EMBL" id="CM002928">
    <property type="protein sequence ID" value="KGN44893.1"/>
    <property type="molecule type" value="Genomic_DNA"/>
</dbReference>
<dbReference type="AlphaFoldDB" id="A0A0A0K5X9"/>
<reference evidence="1 2" key="4">
    <citation type="journal article" date="2011" name="BMC Genomics">
        <title>RNA-Seq improves annotation of protein-coding genes in the cucumber genome.</title>
        <authorList>
            <person name="Li Z."/>
            <person name="Zhang Z."/>
            <person name="Yan P."/>
            <person name="Huang S."/>
            <person name="Fei Z."/>
            <person name="Lin K."/>
        </authorList>
    </citation>
    <scope>NUCLEOTIDE SEQUENCE [LARGE SCALE GENOMIC DNA]</scope>
    <source>
        <strain evidence="2">cv. 9930</strain>
    </source>
</reference>
<evidence type="ECO:0000313" key="1">
    <source>
        <dbReference type="EMBL" id="KGN44893.1"/>
    </source>
</evidence>
<sequence>MRQKTGTNHFHCSLIEDGSTHVIKIPNRITNYIPKNPHYVPQTPKRFENFKCSGTFSYANQEGRPSDLSQQRFIESMCKKNKNIGNGQFFLRSFLERIVAGTLT</sequence>
<proteinExistence type="predicted"/>
<dbReference type="Gramene" id="KGN44893">
    <property type="protein sequence ID" value="KGN44893"/>
    <property type="gene ID" value="Csa_7G394620"/>
</dbReference>
<protein>
    <submittedName>
        <fullName evidence="1">Uncharacterized protein</fullName>
    </submittedName>
</protein>
<dbReference type="Proteomes" id="UP000029981">
    <property type="component" value="Chromosome 7"/>
</dbReference>
<organism evidence="1 2">
    <name type="scientific">Cucumis sativus</name>
    <name type="common">Cucumber</name>
    <dbReference type="NCBI Taxonomy" id="3659"/>
    <lineage>
        <taxon>Eukaryota</taxon>
        <taxon>Viridiplantae</taxon>
        <taxon>Streptophyta</taxon>
        <taxon>Embryophyta</taxon>
        <taxon>Tracheophyta</taxon>
        <taxon>Spermatophyta</taxon>
        <taxon>Magnoliopsida</taxon>
        <taxon>eudicotyledons</taxon>
        <taxon>Gunneridae</taxon>
        <taxon>Pentapetalae</taxon>
        <taxon>rosids</taxon>
        <taxon>fabids</taxon>
        <taxon>Cucurbitales</taxon>
        <taxon>Cucurbitaceae</taxon>
        <taxon>Benincaseae</taxon>
        <taxon>Cucumis</taxon>
    </lineage>
</organism>
<reference evidence="1 2" key="1">
    <citation type="journal article" date="2009" name="Nat. Genet.">
        <title>The genome of the cucumber, Cucumis sativus L.</title>
        <authorList>
            <person name="Huang S."/>
            <person name="Li R."/>
            <person name="Zhang Z."/>
            <person name="Li L."/>
            <person name="Gu X."/>
            <person name="Fan W."/>
            <person name="Lucas W.J."/>
            <person name="Wang X."/>
            <person name="Xie B."/>
            <person name="Ni P."/>
            <person name="Ren Y."/>
            <person name="Zhu H."/>
            <person name="Li J."/>
            <person name="Lin K."/>
            <person name="Jin W."/>
            <person name="Fei Z."/>
            <person name="Li G."/>
            <person name="Staub J."/>
            <person name="Kilian A."/>
            <person name="van der Vossen E.A."/>
            <person name="Wu Y."/>
            <person name="Guo J."/>
            <person name="He J."/>
            <person name="Jia Z."/>
            <person name="Ren Y."/>
            <person name="Tian G."/>
            <person name="Lu Y."/>
            <person name="Ruan J."/>
            <person name="Qian W."/>
            <person name="Wang M."/>
            <person name="Huang Q."/>
            <person name="Li B."/>
            <person name="Xuan Z."/>
            <person name="Cao J."/>
            <person name="Asan"/>
            <person name="Wu Z."/>
            <person name="Zhang J."/>
            <person name="Cai Q."/>
            <person name="Bai Y."/>
            <person name="Zhao B."/>
            <person name="Han Y."/>
            <person name="Li Y."/>
            <person name="Li X."/>
            <person name="Wang S."/>
            <person name="Shi Q."/>
            <person name="Liu S."/>
            <person name="Cho W.K."/>
            <person name="Kim J.Y."/>
            <person name="Xu Y."/>
            <person name="Heller-Uszynska K."/>
            <person name="Miao H."/>
            <person name="Cheng Z."/>
            <person name="Zhang S."/>
            <person name="Wu J."/>
            <person name="Yang Y."/>
            <person name="Kang H."/>
            <person name="Li M."/>
            <person name="Liang H."/>
            <person name="Ren X."/>
            <person name="Shi Z."/>
            <person name="Wen M."/>
            <person name="Jian M."/>
            <person name="Yang H."/>
            <person name="Zhang G."/>
            <person name="Yang Z."/>
            <person name="Chen R."/>
            <person name="Liu S."/>
            <person name="Li J."/>
            <person name="Ma L."/>
            <person name="Liu H."/>
            <person name="Zhou Y."/>
            <person name="Zhao J."/>
            <person name="Fang X."/>
            <person name="Li G."/>
            <person name="Fang L."/>
            <person name="Li Y."/>
            <person name="Liu D."/>
            <person name="Zheng H."/>
            <person name="Zhang Y."/>
            <person name="Qin N."/>
            <person name="Li Z."/>
            <person name="Yang G."/>
            <person name="Yang S."/>
            <person name="Bolund L."/>
            <person name="Kristiansen K."/>
            <person name="Zheng H."/>
            <person name="Li S."/>
            <person name="Zhang X."/>
            <person name="Yang H."/>
            <person name="Wang J."/>
            <person name="Sun R."/>
            <person name="Zhang B."/>
            <person name="Jiang S."/>
            <person name="Wang J."/>
            <person name="Du Y."/>
            <person name="Li S."/>
        </authorList>
    </citation>
    <scope>NUCLEOTIDE SEQUENCE [LARGE SCALE GENOMIC DNA]</scope>
    <source>
        <strain evidence="2">cv. 9930</strain>
    </source>
</reference>
<name>A0A0A0K5X9_CUCSA</name>
<gene>
    <name evidence="1" type="ORF">Csa_7G394620</name>
</gene>
<keyword evidence="2" id="KW-1185">Reference proteome</keyword>
<evidence type="ECO:0000313" key="2">
    <source>
        <dbReference type="Proteomes" id="UP000029981"/>
    </source>
</evidence>
<accession>A0A0A0K5X9</accession>